<dbReference type="AlphaFoldDB" id="A0A553PEI4"/>
<evidence type="ECO:0000313" key="5">
    <source>
        <dbReference type="Proteomes" id="UP000316079"/>
    </source>
</evidence>
<evidence type="ECO:0000313" key="4">
    <source>
        <dbReference type="EMBL" id="TRY76096.1"/>
    </source>
</evidence>
<keyword evidence="1 2" id="KW-0430">Lectin</keyword>
<accession>A0A553PEI4</accession>
<feature type="domain" description="G8" evidence="3">
    <location>
        <begin position="23"/>
        <end position="145"/>
    </location>
</feature>
<dbReference type="InterPro" id="IPR039477">
    <property type="entry name" value="ILEI/PANDER_dom"/>
</dbReference>
<dbReference type="PROSITE" id="PS51484">
    <property type="entry name" value="G8"/>
    <property type="match status" value="1"/>
</dbReference>
<dbReference type="Proteomes" id="UP000316079">
    <property type="component" value="Unassembled WGS sequence"/>
</dbReference>
<dbReference type="Pfam" id="PF15711">
    <property type="entry name" value="ILEI"/>
    <property type="match status" value="1"/>
</dbReference>
<dbReference type="GO" id="GO:0030246">
    <property type="term" value="F:carbohydrate binding"/>
    <property type="evidence" value="ECO:0007669"/>
    <property type="project" value="UniProtKB-UniRule"/>
</dbReference>
<dbReference type="OrthoDB" id="120976at2759"/>
<dbReference type="InterPro" id="IPR019316">
    <property type="entry name" value="G8_domain"/>
</dbReference>
<dbReference type="PANTHER" id="PTHR15535:SF15">
    <property type="entry name" value="CELL MIGRATION-INDUCING AND HYALURONAN-BINDING PROTEIN"/>
    <property type="match status" value="1"/>
</dbReference>
<name>A0A553PEI4_9TELE</name>
<organism evidence="4 5">
    <name type="scientific">Danionella cerebrum</name>
    <dbReference type="NCBI Taxonomy" id="2873325"/>
    <lineage>
        <taxon>Eukaryota</taxon>
        <taxon>Metazoa</taxon>
        <taxon>Chordata</taxon>
        <taxon>Craniata</taxon>
        <taxon>Vertebrata</taxon>
        <taxon>Euteleostomi</taxon>
        <taxon>Actinopterygii</taxon>
        <taxon>Neopterygii</taxon>
        <taxon>Teleostei</taxon>
        <taxon>Ostariophysi</taxon>
        <taxon>Cypriniformes</taxon>
        <taxon>Danionidae</taxon>
        <taxon>Danioninae</taxon>
        <taxon>Danionella</taxon>
    </lineage>
</organism>
<evidence type="ECO:0000256" key="2">
    <source>
        <dbReference type="PROSITE-ProRule" id="PRU01375"/>
    </source>
</evidence>
<reference evidence="4 5" key="1">
    <citation type="journal article" date="2019" name="Sci. Data">
        <title>Hybrid genome assembly and annotation of Danionella translucida.</title>
        <authorList>
            <person name="Kadobianskyi M."/>
            <person name="Schulze L."/>
            <person name="Schuelke M."/>
            <person name="Judkewitz B."/>
        </authorList>
    </citation>
    <scope>NUCLEOTIDE SEQUENCE [LARGE SCALE GENOMIC DNA]</scope>
    <source>
        <strain evidence="4 5">Bolton</strain>
    </source>
</reference>
<protein>
    <recommendedName>
        <fullName evidence="3">G8 domain-containing protein</fullName>
    </recommendedName>
</protein>
<dbReference type="InterPro" id="IPR052252">
    <property type="entry name" value="CEMIP/CEMIP2"/>
</dbReference>
<evidence type="ECO:0000256" key="1">
    <source>
        <dbReference type="ARBA" id="ARBA00022734"/>
    </source>
</evidence>
<dbReference type="STRING" id="623744.A0A553PEI4"/>
<dbReference type="PROSITE" id="PS52031">
    <property type="entry name" value="GG_LECTIN"/>
    <property type="match status" value="1"/>
</dbReference>
<dbReference type="SMART" id="SM01225">
    <property type="entry name" value="G8"/>
    <property type="match status" value="1"/>
</dbReference>
<sequence>MCWFSISVPFVCAVCPDQWPGLQPWTPGHNEEHRVTIGFGRRVLLTSSATVHSIQILNGGKLVIADSGRAILLRAKHILIGNKGELHIGSPDCPYRGNLTISLFGRSDDREVEHSYFGRKYVGVGTGGILEIHGEKKLSWTFLNKSLHPGEGNEKSYQFERSWGNRGIIIHVISPQSGEVLQTDRFDTYRSKDESRRLAQYVEEVETGQILAMVVNDEGSNNLEDQAKKALSKLGSKHFHRLGFR</sequence>
<dbReference type="EMBL" id="SRMA01026699">
    <property type="protein sequence ID" value="TRY76096.1"/>
    <property type="molecule type" value="Genomic_DNA"/>
</dbReference>
<proteinExistence type="predicted"/>
<gene>
    <name evidence="4" type="ORF">DNTS_033982</name>
</gene>
<dbReference type="Pfam" id="PF10162">
    <property type="entry name" value="G8"/>
    <property type="match status" value="1"/>
</dbReference>
<comment type="caution">
    <text evidence="4">The sequence shown here is derived from an EMBL/GenBank/DDBJ whole genome shotgun (WGS) entry which is preliminary data.</text>
</comment>
<dbReference type="PANTHER" id="PTHR15535">
    <property type="entry name" value="TRANSMEMBRANE PROTEIN 2-RELATED"/>
    <property type="match status" value="1"/>
</dbReference>
<evidence type="ECO:0000259" key="3">
    <source>
        <dbReference type="PROSITE" id="PS51484"/>
    </source>
</evidence>
<keyword evidence="5" id="KW-1185">Reference proteome</keyword>